<accession>A0A6M3LLP1</accession>
<sequence length="197" mass="22544">MLVHRETKGETMKGLIFSAPMMLAWLAGKKTVSRRLINPQPYRVNEYAWNVSGVIGGKIMLDADFLKTARYQSGESVYIKETWHCDDPAAAQDVMSRGEGLFYKAGMAEQEASMFKWKSPRFMSEWASRSHALIVSVRPEQIRSITPEDVAKEGFVFPDGSPWLDAFRITWDALHPGSWERNEFCWRYELEKGVNNG</sequence>
<protein>
    <submittedName>
        <fullName evidence="1">Uncharacterized protein</fullName>
    </submittedName>
</protein>
<dbReference type="EMBL" id="MT143314">
    <property type="protein sequence ID" value="QJA95433.1"/>
    <property type="molecule type" value="Genomic_DNA"/>
</dbReference>
<dbReference type="AlphaFoldDB" id="A0A6M3LLP1"/>
<gene>
    <name evidence="1" type="ORF">MM415B05382_0003</name>
</gene>
<organism evidence="1">
    <name type="scientific">viral metagenome</name>
    <dbReference type="NCBI Taxonomy" id="1070528"/>
    <lineage>
        <taxon>unclassified sequences</taxon>
        <taxon>metagenomes</taxon>
        <taxon>organismal metagenomes</taxon>
    </lineage>
</organism>
<proteinExistence type="predicted"/>
<evidence type="ECO:0000313" key="1">
    <source>
        <dbReference type="EMBL" id="QJA95433.1"/>
    </source>
</evidence>
<name>A0A6M3LLP1_9ZZZZ</name>
<reference evidence="1" key="1">
    <citation type="submission" date="2020-03" db="EMBL/GenBank/DDBJ databases">
        <title>The deep terrestrial virosphere.</title>
        <authorList>
            <person name="Holmfeldt K."/>
            <person name="Nilsson E."/>
            <person name="Simone D."/>
            <person name="Lopez-Fernandez M."/>
            <person name="Wu X."/>
            <person name="de Brujin I."/>
            <person name="Lundin D."/>
            <person name="Andersson A."/>
            <person name="Bertilsson S."/>
            <person name="Dopson M."/>
        </authorList>
    </citation>
    <scope>NUCLEOTIDE SEQUENCE</scope>
    <source>
        <strain evidence="1">MM415B05382</strain>
    </source>
</reference>